<reference evidence="1 2" key="1">
    <citation type="journal article" date="2019" name="Sci. Rep.">
        <title>Orb-weaving spider Araneus ventricosus genome elucidates the spidroin gene catalogue.</title>
        <authorList>
            <person name="Kono N."/>
            <person name="Nakamura H."/>
            <person name="Ohtoshi R."/>
            <person name="Moran D.A.P."/>
            <person name="Shinohara A."/>
            <person name="Yoshida Y."/>
            <person name="Fujiwara M."/>
            <person name="Mori M."/>
            <person name="Tomita M."/>
            <person name="Arakawa K."/>
        </authorList>
    </citation>
    <scope>NUCLEOTIDE SEQUENCE [LARGE SCALE GENOMIC DNA]</scope>
</reference>
<name>A0A4Y2BV01_ARAVE</name>
<proteinExistence type="predicted"/>
<evidence type="ECO:0000313" key="2">
    <source>
        <dbReference type="Proteomes" id="UP000499080"/>
    </source>
</evidence>
<dbReference type="OrthoDB" id="6437659at2759"/>
<sequence>MELFVNGTRTFLFVPHVNINWASFNSNINQFITGHGSLATYLHRFGLCSQDRCVCGDKGDPNHNITDCSVTKPFHFMKPRTEILSTWCENIAQNKRFLARLLNITKILHERRHDIIID</sequence>
<keyword evidence="2" id="KW-1185">Reference proteome</keyword>
<comment type="caution">
    <text evidence="1">The sequence shown here is derived from an EMBL/GenBank/DDBJ whole genome shotgun (WGS) entry which is preliminary data.</text>
</comment>
<dbReference type="Proteomes" id="UP000499080">
    <property type="component" value="Unassembled WGS sequence"/>
</dbReference>
<gene>
    <name evidence="1" type="ORF">AVEN_154800_1</name>
</gene>
<organism evidence="1 2">
    <name type="scientific">Araneus ventricosus</name>
    <name type="common">Orbweaver spider</name>
    <name type="synonym">Epeira ventricosa</name>
    <dbReference type="NCBI Taxonomy" id="182803"/>
    <lineage>
        <taxon>Eukaryota</taxon>
        <taxon>Metazoa</taxon>
        <taxon>Ecdysozoa</taxon>
        <taxon>Arthropoda</taxon>
        <taxon>Chelicerata</taxon>
        <taxon>Arachnida</taxon>
        <taxon>Araneae</taxon>
        <taxon>Araneomorphae</taxon>
        <taxon>Entelegynae</taxon>
        <taxon>Araneoidea</taxon>
        <taxon>Araneidae</taxon>
        <taxon>Araneus</taxon>
    </lineage>
</organism>
<dbReference type="EMBL" id="BGPR01000111">
    <property type="protein sequence ID" value="GBL95397.1"/>
    <property type="molecule type" value="Genomic_DNA"/>
</dbReference>
<dbReference type="AlphaFoldDB" id="A0A4Y2BV01"/>
<protein>
    <submittedName>
        <fullName evidence="1">Uncharacterized protein</fullName>
    </submittedName>
</protein>
<accession>A0A4Y2BV01</accession>
<evidence type="ECO:0000313" key="1">
    <source>
        <dbReference type="EMBL" id="GBL95397.1"/>
    </source>
</evidence>